<proteinExistence type="predicted"/>
<dbReference type="EMBL" id="JBHSDK010000015">
    <property type="protein sequence ID" value="MFC4335861.1"/>
    <property type="molecule type" value="Genomic_DNA"/>
</dbReference>
<gene>
    <name evidence="1" type="ORF">ACFPET_11675</name>
</gene>
<sequence>MSTVSVSELKGAIDAALEQVRGGQAAINAASQSIELAQSGLGAVCNGTGHQAVLGAQSALAQAAVELEQSLAATNAATEQAEAYAASL</sequence>
<accession>A0ABV8TZR4</accession>
<keyword evidence="2" id="KW-1185">Reference proteome</keyword>
<protein>
    <recommendedName>
        <fullName evidence="3">Type VII secretion system (Wss) protein ESAT-6</fullName>
    </recommendedName>
</protein>
<dbReference type="Proteomes" id="UP001595823">
    <property type="component" value="Unassembled WGS sequence"/>
</dbReference>
<dbReference type="RefSeq" id="WP_380621137.1">
    <property type="nucleotide sequence ID" value="NZ_JBHSDK010000015.1"/>
</dbReference>
<organism evidence="1 2">
    <name type="scientific">Salininema proteolyticum</name>
    <dbReference type="NCBI Taxonomy" id="1607685"/>
    <lineage>
        <taxon>Bacteria</taxon>
        <taxon>Bacillati</taxon>
        <taxon>Actinomycetota</taxon>
        <taxon>Actinomycetes</taxon>
        <taxon>Glycomycetales</taxon>
        <taxon>Glycomycetaceae</taxon>
        <taxon>Salininema</taxon>
    </lineage>
</organism>
<reference evidence="2" key="1">
    <citation type="journal article" date="2019" name="Int. J. Syst. Evol. Microbiol.">
        <title>The Global Catalogue of Microorganisms (GCM) 10K type strain sequencing project: providing services to taxonomists for standard genome sequencing and annotation.</title>
        <authorList>
            <consortium name="The Broad Institute Genomics Platform"/>
            <consortium name="The Broad Institute Genome Sequencing Center for Infectious Disease"/>
            <person name="Wu L."/>
            <person name="Ma J."/>
        </authorList>
    </citation>
    <scope>NUCLEOTIDE SEQUENCE [LARGE SCALE GENOMIC DNA]</scope>
    <source>
        <strain evidence="2">IBRC-M 10908</strain>
    </source>
</reference>
<comment type="caution">
    <text evidence="1">The sequence shown here is derived from an EMBL/GenBank/DDBJ whole genome shotgun (WGS) entry which is preliminary data.</text>
</comment>
<name>A0ABV8TZR4_9ACTN</name>
<evidence type="ECO:0000313" key="2">
    <source>
        <dbReference type="Proteomes" id="UP001595823"/>
    </source>
</evidence>
<evidence type="ECO:0000313" key="1">
    <source>
        <dbReference type="EMBL" id="MFC4335861.1"/>
    </source>
</evidence>
<evidence type="ECO:0008006" key="3">
    <source>
        <dbReference type="Google" id="ProtNLM"/>
    </source>
</evidence>